<reference evidence="1 2" key="1">
    <citation type="submission" date="2016-10" db="EMBL/GenBank/DDBJ databases">
        <authorList>
            <person name="de Groot N.N."/>
        </authorList>
    </citation>
    <scope>NUCLEOTIDE SEQUENCE [LARGE SCALE GENOMIC DNA]</scope>
    <source>
        <strain evidence="1 2">CGMCC 1.9157</strain>
    </source>
</reference>
<organism evidence="1 2">
    <name type="scientific">Cohaesibacter marisflavi</name>
    <dbReference type="NCBI Taxonomy" id="655353"/>
    <lineage>
        <taxon>Bacteria</taxon>
        <taxon>Pseudomonadati</taxon>
        <taxon>Pseudomonadota</taxon>
        <taxon>Alphaproteobacteria</taxon>
        <taxon>Hyphomicrobiales</taxon>
        <taxon>Cohaesibacteraceae</taxon>
    </lineage>
</organism>
<evidence type="ECO:0000313" key="2">
    <source>
        <dbReference type="Proteomes" id="UP000199236"/>
    </source>
</evidence>
<proteinExistence type="predicted"/>
<protein>
    <submittedName>
        <fullName evidence="1">Phage tail sheath protein FI</fullName>
    </submittedName>
</protein>
<dbReference type="OrthoDB" id="8443062at2"/>
<evidence type="ECO:0000313" key="1">
    <source>
        <dbReference type="EMBL" id="SFO45112.1"/>
    </source>
</evidence>
<dbReference type="AlphaFoldDB" id="A0A1I5H9Z7"/>
<dbReference type="STRING" id="655353.SAMN04488056_106117"/>
<dbReference type="Proteomes" id="UP000199236">
    <property type="component" value="Unassembled WGS sequence"/>
</dbReference>
<sequence length="424" mass="45759">MSEIAVGLSGRWDLSNQARPIKQADFSVPSVTGICQNLPEGTEQNRCYTVATNDSDLVARFGEGDLVDQIRAIGRGLPSGKQALNVTVVPVKDSTETDPTAKRDANIAALRGLDDQKSGVYALKHAVAQGALMPRLNTIAGGYDAFIQDNTANPIVTALTAVNASTFGHAFINGPNSTEVEAKAVRSLYSDPSLTMIETGVQIADESNDLETVGASGFVAGLQAAVDAEHDGVPSHVAGNRALRIAAPGREMTFDWMDPSTEGQRLLNAQCDIIVRGRVGGDFAAGEGGMILVTCNTLSSDPLERYYNVVRMQNYILLTLLRSYKVFLLKYNMNPKRAIKAAIKQTNNWLVGMAQREIIYSAPKVLFVPDAETPSDWRKGKLAFTGRAEPRAPLTQIDLTMERDDAGIELEIAELETFAKNLSL</sequence>
<dbReference type="RefSeq" id="WP_090072924.1">
    <property type="nucleotide sequence ID" value="NZ_FOVR01000006.1"/>
</dbReference>
<keyword evidence="2" id="KW-1185">Reference proteome</keyword>
<name>A0A1I5H9Z7_9HYPH</name>
<dbReference type="EMBL" id="FOVR01000006">
    <property type="protein sequence ID" value="SFO45112.1"/>
    <property type="molecule type" value="Genomic_DNA"/>
</dbReference>
<gene>
    <name evidence="1" type="ORF">SAMN04488056_106117</name>
</gene>
<accession>A0A1I5H9Z7</accession>